<feature type="region of interest" description="Disordered" evidence="1">
    <location>
        <begin position="1"/>
        <end position="32"/>
    </location>
</feature>
<name>A0A6P8BGP8_PYRGI</name>
<feature type="compositionally biased region" description="Basic residues" evidence="1">
    <location>
        <begin position="285"/>
        <end position="295"/>
    </location>
</feature>
<feature type="compositionally biased region" description="Polar residues" evidence="1">
    <location>
        <begin position="416"/>
        <end position="430"/>
    </location>
</feature>
<feature type="compositionally biased region" description="Polar residues" evidence="1">
    <location>
        <begin position="236"/>
        <end position="261"/>
    </location>
</feature>
<feature type="compositionally biased region" description="Polar residues" evidence="1">
    <location>
        <begin position="173"/>
        <end position="185"/>
    </location>
</feature>
<feature type="compositionally biased region" description="Pro residues" evidence="1">
    <location>
        <begin position="394"/>
        <end position="406"/>
    </location>
</feature>
<reference evidence="3" key="3">
    <citation type="submission" date="2025-08" db="UniProtKB">
        <authorList>
            <consortium name="RefSeq"/>
        </authorList>
    </citation>
    <scope>IDENTIFICATION</scope>
    <source>
        <strain evidence="3">NI907</strain>
    </source>
</reference>
<evidence type="ECO:0000313" key="2">
    <source>
        <dbReference type="Proteomes" id="UP000515153"/>
    </source>
</evidence>
<dbReference type="GeneID" id="41955989"/>
<gene>
    <name evidence="3" type="ORF">PgNI_00998</name>
</gene>
<proteinExistence type="predicted"/>
<feature type="compositionally biased region" description="Low complexity" evidence="1">
    <location>
        <begin position="447"/>
        <end position="460"/>
    </location>
</feature>
<reference evidence="3" key="2">
    <citation type="submission" date="2019-10" db="EMBL/GenBank/DDBJ databases">
        <authorList>
            <consortium name="NCBI Genome Project"/>
        </authorList>
    </citation>
    <scope>NUCLEOTIDE SEQUENCE</scope>
    <source>
        <strain evidence="3">NI907</strain>
    </source>
</reference>
<feature type="compositionally biased region" description="Low complexity" evidence="1">
    <location>
        <begin position="546"/>
        <end position="556"/>
    </location>
</feature>
<keyword evidence="2" id="KW-1185">Reference proteome</keyword>
<reference evidence="3" key="1">
    <citation type="journal article" date="2019" name="Mol. Biol. Evol.">
        <title>Blast fungal genomes show frequent chromosomal changes, gene gains and losses, and effector gene turnover.</title>
        <authorList>
            <person name="Gomez Luciano L.B."/>
            <person name="Jason Tsai I."/>
            <person name="Chuma I."/>
            <person name="Tosa Y."/>
            <person name="Chen Y.H."/>
            <person name="Li J.Y."/>
            <person name="Li M.Y."/>
            <person name="Jade Lu M.Y."/>
            <person name="Nakayashiki H."/>
            <person name="Li W.H."/>
        </authorList>
    </citation>
    <scope>NUCLEOTIDE SEQUENCE</scope>
    <source>
        <strain evidence="3">NI907</strain>
    </source>
</reference>
<protein>
    <submittedName>
        <fullName evidence="3">Uncharacterized protein</fullName>
    </submittedName>
</protein>
<evidence type="ECO:0000256" key="1">
    <source>
        <dbReference type="SAM" id="MobiDB-lite"/>
    </source>
</evidence>
<accession>A0A6P8BGP8</accession>
<dbReference type="RefSeq" id="XP_030986463.1">
    <property type="nucleotide sequence ID" value="XM_031121075.1"/>
</dbReference>
<feature type="region of interest" description="Disordered" evidence="1">
    <location>
        <begin position="66"/>
        <end position="585"/>
    </location>
</feature>
<feature type="compositionally biased region" description="Acidic residues" evidence="1">
    <location>
        <begin position="365"/>
        <end position="376"/>
    </location>
</feature>
<feature type="compositionally biased region" description="Polar residues" evidence="1">
    <location>
        <begin position="475"/>
        <end position="497"/>
    </location>
</feature>
<sequence length="624" mass="65586">MATDHNPAVAATSSNPFRRRGPSSSASVYSPPPISVPDSLFANFDTVSAPAALSNNDSYGSDIFRQQLQSLPKSTEAPPSTTFQRPKPVKKVRVQSPPPSSPESVNAEFEARFPAHGPPHTAYELSGSDESSDDDEPLRGALGDRHGHNYNPNGGAWNQHQAPSPARPPPNPFSKTLSDLENTSADGEGALATTGAKGSMDVDAFRRLLMTGQPGVPHSSVGQQAPLQLPHHQGDAASNTDASSISRQSLSDASNLPQETPRTSHEISDEDEDEDEEHGLLPAQRTRRKTLRKKPPPPASRHGKPFNLDLSGLDSAEDPGLSPNLRSSSASSDLNKPLPPAPRVPGGDVNESVFDREAAGKIPEVDVDPDAPDDEIPSPRPPTPPNASHSTAPLPLPKKPAAPPPRRPGHGRSDSRTTVTSLASPVSATHNSKEDYEDGDSVRRPSSESIRSRSSSIRTPAPAPPPPRRSAATSNPTRPNNGVTSPGVSRTPTSPGSGYTWPGDSPTPRVSSGGAPPPPPARKNSVRSGRPASIRSIDSKSRRIDGSGSLTPTSAAAPPPPPPPRPRGRGGSRTSADGGSDNVVPRVHEAVPEEIHIEDPGTGKDILADLDALQREVDALRGLR</sequence>
<dbReference type="KEGG" id="pgri:PgNI_00998"/>
<feature type="compositionally biased region" description="Polar residues" evidence="1">
    <location>
        <begin position="150"/>
        <end position="162"/>
    </location>
</feature>
<feature type="compositionally biased region" description="Polar residues" evidence="1">
    <location>
        <begin position="66"/>
        <end position="83"/>
    </location>
</feature>
<feature type="compositionally biased region" description="Acidic residues" evidence="1">
    <location>
        <begin position="268"/>
        <end position="277"/>
    </location>
</feature>
<dbReference type="Proteomes" id="UP000515153">
    <property type="component" value="Unplaced"/>
</dbReference>
<dbReference type="AlphaFoldDB" id="A0A6P8BGP8"/>
<evidence type="ECO:0000313" key="3">
    <source>
        <dbReference type="RefSeq" id="XP_030986463.1"/>
    </source>
</evidence>
<organism evidence="2 3">
    <name type="scientific">Pyricularia grisea</name>
    <name type="common">Crabgrass-specific blast fungus</name>
    <name type="synonym">Magnaporthe grisea</name>
    <dbReference type="NCBI Taxonomy" id="148305"/>
    <lineage>
        <taxon>Eukaryota</taxon>
        <taxon>Fungi</taxon>
        <taxon>Dikarya</taxon>
        <taxon>Ascomycota</taxon>
        <taxon>Pezizomycotina</taxon>
        <taxon>Sordariomycetes</taxon>
        <taxon>Sordariomycetidae</taxon>
        <taxon>Magnaporthales</taxon>
        <taxon>Pyriculariaceae</taxon>
        <taxon>Pyricularia</taxon>
    </lineage>
</organism>